<dbReference type="InterPro" id="IPR040007">
    <property type="entry name" value="Tho2"/>
</dbReference>
<evidence type="ECO:0000256" key="1">
    <source>
        <dbReference type="SAM" id="MobiDB-lite"/>
    </source>
</evidence>
<keyword evidence="2" id="KW-0472">Membrane</keyword>
<feature type="compositionally biased region" description="Basic and acidic residues" evidence="1">
    <location>
        <begin position="277"/>
        <end position="308"/>
    </location>
</feature>
<feature type="compositionally biased region" description="Low complexity" evidence="1">
    <location>
        <begin position="362"/>
        <end position="391"/>
    </location>
</feature>
<evidence type="ECO:0000256" key="2">
    <source>
        <dbReference type="SAM" id="Phobius"/>
    </source>
</evidence>
<feature type="region of interest" description="Disordered" evidence="1">
    <location>
        <begin position="362"/>
        <end position="496"/>
    </location>
</feature>
<feature type="region of interest" description="Disordered" evidence="1">
    <location>
        <begin position="514"/>
        <end position="599"/>
    </location>
</feature>
<protein>
    <submittedName>
        <fullName evidence="4">DUF4157 domain-containing protein</fullName>
    </submittedName>
</protein>
<feature type="compositionally biased region" description="Basic residues" evidence="1">
    <location>
        <begin position="1021"/>
        <end position="1035"/>
    </location>
</feature>
<feature type="region of interest" description="Disordered" evidence="1">
    <location>
        <begin position="1"/>
        <end position="51"/>
    </location>
</feature>
<dbReference type="PANTHER" id="PTHR21597">
    <property type="entry name" value="THO2 PROTEIN"/>
    <property type="match status" value="1"/>
</dbReference>
<feature type="compositionally biased region" description="Basic and acidic residues" evidence="1">
    <location>
        <begin position="1062"/>
        <end position="1082"/>
    </location>
</feature>
<feature type="compositionally biased region" description="Low complexity" evidence="1">
    <location>
        <begin position="264"/>
        <end position="276"/>
    </location>
</feature>
<dbReference type="RefSeq" id="WP_284485476.1">
    <property type="nucleotide sequence ID" value="NZ_JASNJE010000010.1"/>
</dbReference>
<evidence type="ECO:0000259" key="3">
    <source>
        <dbReference type="Pfam" id="PF13699"/>
    </source>
</evidence>
<feature type="region of interest" description="Disordered" evidence="1">
    <location>
        <begin position="1021"/>
        <end position="1094"/>
    </location>
</feature>
<keyword evidence="2" id="KW-0812">Transmembrane</keyword>
<dbReference type="EMBL" id="JASNJE010000010">
    <property type="protein sequence ID" value="MDK3073535.1"/>
    <property type="molecule type" value="Genomic_DNA"/>
</dbReference>
<feature type="region of interest" description="Disordered" evidence="1">
    <location>
        <begin position="1354"/>
        <end position="1384"/>
    </location>
</feature>
<feature type="compositionally biased region" description="Basic and acidic residues" evidence="1">
    <location>
        <begin position="514"/>
        <end position="559"/>
    </location>
</feature>
<feature type="compositionally biased region" description="Pro residues" evidence="1">
    <location>
        <begin position="461"/>
        <end position="477"/>
    </location>
</feature>
<feature type="compositionally biased region" description="Polar residues" evidence="1">
    <location>
        <begin position="1219"/>
        <end position="1229"/>
    </location>
</feature>
<dbReference type="Pfam" id="PF13699">
    <property type="entry name" value="eCIS_core"/>
    <property type="match status" value="1"/>
</dbReference>
<proteinExistence type="predicted"/>
<feature type="region of interest" description="Disordered" evidence="1">
    <location>
        <begin position="212"/>
        <end position="341"/>
    </location>
</feature>
<keyword evidence="2" id="KW-1133">Transmembrane helix</keyword>
<feature type="transmembrane region" description="Helical" evidence="2">
    <location>
        <begin position="963"/>
        <end position="985"/>
    </location>
</feature>
<name>A0ABT7FEX9_9RHOB</name>
<comment type="caution">
    <text evidence="4">The sequence shown here is derived from an EMBL/GenBank/DDBJ whole genome shotgun (WGS) entry which is preliminary data.</text>
</comment>
<feature type="compositionally biased region" description="Polar residues" evidence="1">
    <location>
        <begin position="442"/>
        <end position="455"/>
    </location>
</feature>
<feature type="compositionally biased region" description="Polar residues" evidence="1">
    <location>
        <begin position="583"/>
        <end position="595"/>
    </location>
</feature>
<evidence type="ECO:0000313" key="4">
    <source>
        <dbReference type="EMBL" id="MDK3073535.1"/>
    </source>
</evidence>
<accession>A0ABT7FEX9</accession>
<dbReference type="Proteomes" id="UP001227126">
    <property type="component" value="Unassembled WGS sequence"/>
</dbReference>
<reference evidence="4 5" key="1">
    <citation type="submission" date="2023-05" db="EMBL/GenBank/DDBJ databases">
        <title>Sedimentitalea sp. nov. JM2-8.</title>
        <authorList>
            <person name="Huang J."/>
        </authorList>
    </citation>
    <scope>NUCLEOTIDE SEQUENCE [LARGE SCALE GENOMIC DNA]</scope>
    <source>
        <strain evidence="4 5">JM2-8</strain>
    </source>
</reference>
<organism evidence="4 5">
    <name type="scientific">Sedimentitalea xiamensis</name>
    <dbReference type="NCBI Taxonomy" id="3050037"/>
    <lineage>
        <taxon>Bacteria</taxon>
        <taxon>Pseudomonadati</taxon>
        <taxon>Pseudomonadota</taxon>
        <taxon>Alphaproteobacteria</taxon>
        <taxon>Rhodobacterales</taxon>
        <taxon>Paracoccaceae</taxon>
        <taxon>Sedimentitalea</taxon>
    </lineage>
</organism>
<sequence>MTRGHTTAPTAAQPAQAAAKAPAKPAPDPFGAREIGALQSSLTGGSALPVSTRKRLETSFGTRLADVRVHTGGAAAAATDRLQADAFASGRDIAFAPGRFRPGTPGGDHLIAEEVAHVIQQRGSGGQVVQRHAAVSSASDGAETAARAAADNAVAGRPANLSLTGLTTRGRIMRRARAGAGPLSPVVALPTNGLGATRAGPVPVLTPVMTSTLSPAGGKLVDSAARRTAGTASRPDAPAKAPDEAQTAQGGAQTAASAPNVMTAGSAAGAGATPARAEPRKDRQAADRKREGQAGDGAGERADRDRQTQAEPAPARGGAGGGGTFGRIQGDRGAARAAAAQRRLDERADALSTNEGASARIGAAQAAAAPPPNAAEAAGQQGQTATLEQAEVPSGDPAAARQALRGAISSTTPGSIEDLENFASPGGAGRRQPLADAISGQAEAQTAPVRQTLSAVDNPPLGAPPAPAVPQPDPLPAPASADPALTQAVPPPVNEEALDATEFRAQADAALAEHDAGDETLQKADEGPLREIGNDKTRLDDKVDQAADRARGTETRARDAAGASLANAQTGAQADMDAGRTAGQATVSGEQTGTRTADEAAEQTLADQITSTYQTAQTEVNTRLSSLTTDAVASFRERQAARLTAFASGVRSDLADLKRRRYSGLRGAARWLRDAILSINSVPEVQRLYQRHRDQYIADIDGLIAQITADIDQTITDCRATLRTARETIDQLVADNATGMDETAQAALARATQGFAEMEQRITAAGEAAKQALAAERDRAITEMDAELDRIRAENAGLVDKLASAIAALAAALGQFMRLMTRVTRMGIGAFLSAGLSQAGDGIRNNLWDQLQGAFRQWIFMKLPVLQVLLALPPNWYEMLTGLAMNMIGLFTDNLPALLPGIGAAAMIWLATTLATKLIPGAGAIMVVIDGIRGAYALVQSLFSAASAFFEFVMQVANRGNGAVAFARALAFGIVAALDAVLTFLGVDRLIRRVVGAIARPFGRIIQRIASRFRALMDRLRRRRRRRAPGRRRRDGGRGGNARNRARSRARADRRSNRRRRADRDRRRGRDNRGQRRESAADRRRRRQREQERRRAERLRRAVAALRPRIGSLLARGVSRIRLRAQLAIWRIRYRIRVLALQGRGSSARVVAANSPPETVRRVISGNEEGVYRMVHDIGRARFARARGRNAPGAQPNIQPGDDPSQLGAALRDRGPGQVATQPGNSQRLQFRGDAPMQVGNTPIIGQQGGGRVSSPDSVGNIIVPALGRYPQITQSLAQAGFSGPGVTAAVTQALRTGSGPPVIQNLIGVMFGAEPGRRPIAAATSPLALMAMQTTPTARLFGDPAGGRVRGDMFGPDMLDPQRRTRRGLQSPGGGIYPASAMGAAPAGRRTDARIIDGRSFREGTAIANRSRADLLRTVELVYQAVRMMDFSDTAGLRREILQLFDRFDRAAGVNP</sequence>
<evidence type="ECO:0000313" key="5">
    <source>
        <dbReference type="Proteomes" id="UP001227126"/>
    </source>
</evidence>
<keyword evidence="5" id="KW-1185">Reference proteome</keyword>
<feature type="domain" description="eCIS core" evidence="3">
    <location>
        <begin position="48"/>
        <end position="124"/>
    </location>
</feature>
<gene>
    <name evidence="4" type="ORF">QO034_10465</name>
</gene>
<feature type="region of interest" description="Disordered" evidence="1">
    <location>
        <begin position="1187"/>
        <end position="1230"/>
    </location>
</feature>
<dbReference type="InterPro" id="IPR025295">
    <property type="entry name" value="eCIS_core_dom"/>
</dbReference>
<feature type="compositionally biased region" description="Low complexity" evidence="1">
    <location>
        <begin position="245"/>
        <end position="256"/>
    </location>
</feature>
<dbReference type="PANTHER" id="PTHR21597:SF0">
    <property type="entry name" value="THO COMPLEX SUBUNIT 2"/>
    <property type="match status" value="1"/>
</dbReference>
<feature type="compositionally biased region" description="Low complexity" evidence="1">
    <location>
        <begin position="7"/>
        <end position="23"/>
    </location>
</feature>